<evidence type="ECO:0000256" key="7">
    <source>
        <dbReference type="RuleBase" id="RU003827"/>
    </source>
</evidence>
<dbReference type="InterPro" id="IPR009038">
    <property type="entry name" value="GOLD_dom"/>
</dbReference>
<evidence type="ECO:0000256" key="6">
    <source>
        <dbReference type="ARBA" id="ARBA00023136"/>
    </source>
</evidence>
<dbReference type="AlphaFoldDB" id="A0A1E7FKE0"/>
<evidence type="ECO:0000256" key="4">
    <source>
        <dbReference type="ARBA" id="ARBA00022729"/>
    </source>
</evidence>
<dbReference type="PROSITE" id="PS50866">
    <property type="entry name" value="GOLD"/>
    <property type="match status" value="1"/>
</dbReference>
<dbReference type="OrthoDB" id="1929172at2759"/>
<keyword evidence="5" id="KW-1133">Transmembrane helix</keyword>
<evidence type="ECO:0000313" key="10">
    <source>
        <dbReference type="EMBL" id="OEU18649.1"/>
    </source>
</evidence>
<keyword evidence="3 7" id="KW-0812">Transmembrane</keyword>
<proteinExistence type="inferred from homology"/>
<evidence type="ECO:0000259" key="9">
    <source>
        <dbReference type="PROSITE" id="PS50866"/>
    </source>
</evidence>
<comment type="subcellular location">
    <subcellularLocation>
        <location evidence="1 7">Membrane</location>
        <topology evidence="1 7">Single-pass type I membrane protein</topology>
    </subcellularLocation>
</comment>
<dbReference type="InterPro" id="IPR015720">
    <property type="entry name" value="Emp24-like"/>
</dbReference>
<dbReference type="GO" id="GO:0016020">
    <property type="term" value="C:membrane"/>
    <property type="evidence" value="ECO:0007669"/>
    <property type="project" value="UniProtKB-SubCell"/>
</dbReference>
<feature type="chain" id="PRO_5009193284" description="GOLD domain-containing protein" evidence="8">
    <location>
        <begin position="22"/>
        <end position="283"/>
    </location>
</feature>
<dbReference type="Pfam" id="PF01105">
    <property type="entry name" value="EMP24_GP25L"/>
    <property type="match status" value="1"/>
</dbReference>
<comment type="similarity">
    <text evidence="2 7">Belongs to the EMP24/GP25L family.</text>
</comment>
<keyword evidence="11" id="KW-1185">Reference proteome</keyword>
<dbReference type="Proteomes" id="UP000095751">
    <property type="component" value="Unassembled WGS sequence"/>
</dbReference>
<reference evidence="10 11" key="1">
    <citation type="submission" date="2016-09" db="EMBL/GenBank/DDBJ databases">
        <title>Extensive genetic diversity and differential bi-allelic expression allows diatom success in the polar Southern Ocean.</title>
        <authorList>
            <consortium name="DOE Joint Genome Institute"/>
            <person name="Mock T."/>
            <person name="Otillar R.P."/>
            <person name="Strauss J."/>
            <person name="Dupont C."/>
            <person name="Frickenhaus S."/>
            <person name="Maumus F."/>
            <person name="Mcmullan M."/>
            <person name="Sanges R."/>
            <person name="Schmutz J."/>
            <person name="Toseland A."/>
            <person name="Valas R."/>
            <person name="Veluchamy A."/>
            <person name="Ward B.J."/>
            <person name="Allen A."/>
            <person name="Barry K."/>
            <person name="Falciatore A."/>
            <person name="Ferrante M."/>
            <person name="Fortunato A.E."/>
            <person name="Gloeckner G."/>
            <person name="Gruber A."/>
            <person name="Hipkin R."/>
            <person name="Janech M."/>
            <person name="Kroth P."/>
            <person name="Leese F."/>
            <person name="Lindquist E."/>
            <person name="Lyon B.R."/>
            <person name="Martin J."/>
            <person name="Mayer C."/>
            <person name="Parker M."/>
            <person name="Quesneville H."/>
            <person name="Raymond J."/>
            <person name="Uhlig C."/>
            <person name="Valentin K.U."/>
            <person name="Worden A.Z."/>
            <person name="Armbrust E.V."/>
            <person name="Bowler C."/>
            <person name="Green B."/>
            <person name="Moulton V."/>
            <person name="Van Oosterhout C."/>
            <person name="Grigoriev I."/>
        </authorList>
    </citation>
    <scope>NUCLEOTIDE SEQUENCE [LARGE SCALE GENOMIC DNA]</scope>
    <source>
        <strain evidence="10 11">CCMP1102</strain>
    </source>
</reference>
<evidence type="ECO:0000256" key="3">
    <source>
        <dbReference type="ARBA" id="ARBA00022692"/>
    </source>
</evidence>
<dbReference type="SMART" id="SM01190">
    <property type="entry name" value="EMP24_GP25L"/>
    <property type="match status" value="1"/>
</dbReference>
<dbReference type="KEGG" id="fcy:FRACYDRAFT_236928"/>
<organism evidence="10 11">
    <name type="scientific">Fragilariopsis cylindrus CCMP1102</name>
    <dbReference type="NCBI Taxonomy" id="635003"/>
    <lineage>
        <taxon>Eukaryota</taxon>
        <taxon>Sar</taxon>
        <taxon>Stramenopiles</taxon>
        <taxon>Ochrophyta</taxon>
        <taxon>Bacillariophyta</taxon>
        <taxon>Bacillariophyceae</taxon>
        <taxon>Bacillariophycidae</taxon>
        <taxon>Bacillariales</taxon>
        <taxon>Bacillariaceae</taxon>
        <taxon>Fragilariopsis</taxon>
    </lineage>
</organism>
<evidence type="ECO:0000256" key="8">
    <source>
        <dbReference type="SAM" id="SignalP"/>
    </source>
</evidence>
<evidence type="ECO:0000256" key="1">
    <source>
        <dbReference type="ARBA" id="ARBA00004479"/>
    </source>
</evidence>
<feature type="signal peptide" evidence="8">
    <location>
        <begin position="1"/>
        <end position="21"/>
    </location>
</feature>
<accession>A0A1E7FKE0</accession>
<gene>
    <name evidence="10" type="ORF">FRACYDRAFT_236928</name>
</gene>
<evidence type="ECO:0000256" key="2">
    <source>
        <dbReference type="ARBA" id="ARBA00007104"/>
    </source>
</evidence>
<evidence type="ECO:0000256" key="5">
    <source>
        <dbReference type="ARBA" id="ARBA00022989"/>
    </source>
</evidence>
<evidence type="ECO:0000313" key="11">
    <source>
        <dbReference type="Proteomes" id="UP000095751"/>
    </source>
</evidence>
<sequence length="283" mass="32303">MIIRRSLLVVILSFTSCLLSASTNNNSRFAYSLPMQVTINQRQAECLHEKLDEGEKVTVSVFILSGSQLKATWSVEGPIADLDVDSGLELYTQSMGFAPSGRKSQRTLSYSQEKREEKKLAQLKKVRQDGEPLLYTTSAPEAGWYRMCVTSNWNQVVAEMEMRKESELGGLNDEGHVRTYEEKQMIDEDQELEEDTASAEGIKDEDFTETRDKVKDLRRLLNEIQSMQQKERRRLTVHAETNEHSHSSMVLNSLMETLLFMAVTGYQVYTIRKWFSGAPVLGR</sequence>
<keyword evidence="4 8" id="KW-0732">Signal</keyword>
<keyword evidence="6" id="KW-0472">Membrane</keyword>
<dbReference type="InParanoid" id="A0A1E7FKE0"/>
<dbReference type="PROSITE" id="PS51257">
    <property type="entry name" value="PROKAR_LIPOPROTEIN"/>
    <property type="match status" value="1"/>
</dbReference>
<feature type="domain" description="GOLD" evidence="9">
    <location>
        <begin position="44"/>
        <end position="226"/>
    </location>
</feature>
<dbReference type="PANTHER" id="PTHR22811">
    <property type="entry name" value="TRANSMEMBRANE EMP24 DOMAIN-CONTAINING PROTEIN"/>
    <property type="match status" value="1"/>
</dbReference>
<protein>
    <recommendedName>
        <fullName evidence="9">GOLD domain-containing protein</fullName>
    </recommendedName>
</protein>
<dbReference type="EMBL" id="KV784356">
    <property type="protein sequence ID" value="OEU18649.1"/>
    <property type="molecule type" value="Genomic_DNA"/>
</dbReference>
<name>A0A1E7FKE0_9STRA</name>